<evidence type="ECO:0000313" key="3">
    <source>
        <dbReference type="EMBL" id="KAJ7722416.1"/>
    </source>
</evidence>
<dbReference type="Pfam" id="PF14474">
    <property type="entry name" value="RTC4"/>
    <property type="match status" value="1"/>
</dbReference>
<feature type="compositionally biased region" description="Acidic residues" evidence="1">
    <location>
        <begin position="163"/>
        <end position="175"/>
    </location>
</feature>
<feature type="compositionally biased region" description="Basic and acidic residues" evidence="1">
    <location>
        <begin position="10"/>
        <end position="26"/>
    </location>
</feature>
<keyword evidence="4" id="KW-1185">Reference proteome</keyword>
<feature type="region of interest" description="Disordered" evidence="1">
    <location>
        <begin position="406"/>
        <end position="519"/>
    </location>
</feature>
<evidence type="ECO:0000313" key="4">
    <source>
        <dbReference type="Proteomes" id="UP001215598"/>
    </source>
</evidence>
<dbReference type="EMBL" id="JARKIB010000220">
    <property type="protein sequence ID" value="KAJ7722416.1"/>
    <property type="molecule type" value="Genomic_DNA"/>
</dbReference>
<feature type="region of interest" description="Disordered" evidence="1">
    <location>
        <begin position="152"/>
        <end position="237"/>
    </location>
</feature>
<feature type="domain" description="Restriction of telomere capping protein 4 C-terminal" evidence="2">
    <location>
        <begin position="373"/>
        <end position="417"/>
    </location>
</feature>
<evidence type="ECO:0000259" key="2">
    <source>
        <dbReference type="Pfam" id="PF14474"/>
    </source>
</evidence>
<dbReference type="AlphaFoldDB" id="A0AAD7MLB6"/>
<reference evidence="3" key="1">
    <citation type="submission" date="2023-03" db="EMBL/GenBank/DDBJ databases">
        <title>Massive genome expansion in bonnet fungi (Mycena s.s.) driven by repeated elements and novel gene families across ecological guilds.</title>
        <authorList>
            <consortium name="Lawrence Berkeley National Laboratory"/>
            <person name="Harder C.B."/>
            <person name="Miyauchi S."/>
            <person name="Viragh M."/>
            <person name="Kuo A."/>
            <person name="Thoen E."/>
            <person name="Andreopoulos B."/>
            <person name="Lu D."/>
            <person name="Skrede I."/>
            <person name="Drula E."/>
            <person name="Henrissat B."/>
            <person name="Morin E."/>
            <person name="Kohler A."/>
            <person name="Barry K."/>
            <person name="LaButti K."/>
            <person name="Morin E."/>
            <person name="Salamov A."/>
            <person name="Lipzen A."/>
            <person name="Mereny Z."/>
            <person name="Hegedus B."/>
            <person name="Baldrian P."/>
            <person name="Stursova M."/>
            <person name="Weitz H."/>
            <person name="Taylor A."/>
            <person name="Grigoriev I.V."/>
            <person name="Nagy L.G."/>
            <person name="Martin F."/>
            <person name="Kauserud H."/>
        </authorList>
    </citation>
    <scope>NUCLEOTIDE SEQUENCE</scope>
    <source>
        <strain evidence="3">CBHHK182m</strain>
    </source>
</reference>
<organism evidence="3 4">
    <name type="scientific">Mycena metata</name>
    <dbReference type="NCBI Taxonomy" id="1033252"/>
    <lineage>
        <taxon>Eukaryota</taxon>
        <taxon>Fungi</taxon>
        <taxon>Dikarya</taxon>
        <taxon>Basidiomycota</taxon>
        <taxon>Agaricomycotina</taxon>
        <taxon>Agaricomycetes</taxon>
        <taxon>Agaricomycetidae</taxon>
        <taxon>Agaricales</taxon>
        <taxon>Marasmiineae</taxon>
        <taxon>Mycenaceae</taxon>
        <taxon>Mycena</taxon>
    </lineage>
</organism>
<gene>
    <name evidence="3" type="ORF">B0H16DRAFT_1473398</name>
</gene>
<protein>
    <recommendedName>
        <fullName evidence="2">Restriction of telomere capping protein 4 C-terminal domain-containing protein</fullName>
    </recommendedName>
</protein>
<comment type="caution">
    <text evidence="3">The sequence shown here is derived from an EMBL/GenBank/DDBJ whole genome shotgun (WGS) entry which is preliminary data.</text>
</comment>
<name>A0AAD7MLB6_9AGAR</name>
<feature type="compositionally biased region" description="Basic and acidic residues" evidence="1">
    <location>
        <begin position="480"/>
        <end position="489"/>
    </location>
</feature>
<feature type="compositionally biased region" description="Basic and acidic residues" evidence="1">
    <location>
        <begin position="197"/>
        <end position="209"/>
    </location>
</feature>
<sequence>MTRKATAKHSNMEKMHEMNEELRKQKQTIEKLKSQIARTQTLQRSKHLIPRPKGQAGRTSGYSLQMEMGLEDDTPQYNQLYRMVKDQVHEYLPVSKTISQQEKLRLEHAIVQIGKVAPYFEQFEGHWPAHDMIAGYLLNMKGRRERDAKLEKLAESGGAVDNSEQEYEDESEVEDNTSRNKKLKPNSNLQNLKKMTRWKERPKPQKPDQDNLFDSADESPPNKHHRANLKSLPHPHLPQTLIPSVSTLRLVRYKVGPQGKGVAHLELTIRAAIMQEKTIGPLTQRGVDNQWPTEPDLSALPARICKFSTKIYQMIEDPAILQDSAVWRNFRLNIGGGIFGFAKATSKADFTHAILGKRCSYLMTTMNHQTLLHLEDFIFYILTPFAANLLISEDLKIDVGEADDVRTNSNDYGEALQPEEQEIDEERPLSPKPSKTLKTETAKQRPRFLEEVEEVPEKSSKRPQPIFKSGSAKPSVKPNKTKDGGEKRPFSLANFDEPPPRPKKKTKSDQPKLKSAPPKSQAKYAIFGFSTNKGVQRIFHGFSVASNVLKLIPFTATAATPIPQMGNALRRNDTGHATWVCIQGIAVSRAPIRRCVNWVFGTSAGGWTLYSFASIQSYLPHPRHLPSSRRPNQTRYRIQQTDPSANICFFIGVIVLYAELTSLRPPLTAIPVFCRAFAFIGILLVLGSIADPVNPSPQCLKLDDPSASSTLLSAESFIVFNRSPLELTRVNRTQHNSKPKPGSVLVRLRFILPLVPQSPSIWPLQPRIFVAQLSIARFPFDFYNCDSQLAVNSMSSRASTFSMQPQSMVEGDGGAGTW</sequence>
<dbReference type="Proteomes" id="UP001215598">
    <property type="component" value="Unassembled WGS sequence"/>
</dbReference>
<feature type="region of interest" description="Disordered" evidence="1">
    <location>
        <begin position="1"/>
        <end position="26"/>
    </location>
</feature>
<accession>A0AAD7MLB6</accession>
<feature type="compositionally biased region" description="Basic and acidic residues" evidence="1">
    <location>
        <begin position="437"/>
        <end position="460"/>
    </location>
</feature>
<dbReference type="InterPro" id="IPR028094">
    <property type="entry name" value="RTC4_C"/>
</dbReference>
<evidence type="ECO:0000256" key="1">
    <source>
        <dbReference type="SAM" id="MobiDB-lite"/>
    </source>
</evidence>
<proteinExistence type="predicted"/>